<dbReference type="AlphaFoldDB" id="A0A9P8QAX8"/>
<dbReference type="GO" id="GO:0006357">
    <property type="term" value="P:regulation of transcription by RNA polymerase II"/>
    <property type="evidence" value="ECO:0007669"/>
    <property type="project" value="TreeGrafter"/>
</dbReference>
<accession>A0A9P8QAX8</accession>
<dbReference type="GO" id="GO:0003713">
    <property type="term" value="F:transcription coactivator activity"/>
    <property type="evidence" value="ECO:0007669"/>
    <property type="project" value="TreeGrafter"/>
</dbReference>
<dbReference type="OrthoDB" id="1232at2759"/>
<dbReference type="Proteomes" id="UP000774326">
    <property type="component" value="Unassembled WGS sequence"/>
</dbReference>
<comment type="similarity">
    <text evidence="2">Belongs to the NGG1 family.</text>
</comment>
<keyword evidence="8" id="KW-1185">Reference proteome</keyword>
<protein>
    <submittedName>
        <fullName evidence="7">Uncharacterized protein</fullName>
    </submittedName>
</protein>
<proteinExistence type="inferred from homology"/>
<evidence type="ECO:0000256" key="1">
    <source>
        <dbReference type="ARBA" id="ARBA00004123"/>
    </source>
</evidence>
<evidence type="ECO:0000256" key="2">
    <source>
        <dbReference type="ARBA" id="ARBA00005330"/>
    </source>
</evidence>
<reference evidence="7" key="2">
    <citation type="submission" date="2021-01" db="EMBL/GenBank/DDBJ databases">
        <authorList>
            <person name="Schikora-Tamarit M.A."/>
        </authorList>
    </citation>
    <scope>NUCLEOTIDE SEQUENCE</scope>
    <source>
        <strain evidence="7">CBS2887</strain>
    </source>
</reference>
<keyword evidence="4" id="KW-0804">Transcription</keyword>
<evidence type="ECO:0000256" key="6">
    <source>
        <dbReference type="SAM" id="MobiDB-lite"/>
    </source>
</evidence>
<dbReference type="PANTHER" id="PTHR13556">
    <property type="entry name" value="TRANSCRIPTIONAL ADAPTER 3-RELATED"/>
    <property type="match status" value="1"/>
</dbReference>
<organism evidence="7 8">
    <name type="scientific">Wickerhamomyces pijperi</name>
    <name type="common">Yeast</name>
    <name type="synonym">Pichia pijperi</name>
    <dbReference type="NCBI Taxonomy" id="599730"/>
    <lineage>
        <taxon>Eukaryota</taxon>
        <taxon>Fungi</taxon>
        <taxon>Dikarya</taxon>
        <taxon>Ascomycota</taxon>
        <taxon>Saccharomycotina</taxon>
        <taxon>Saccharomycetes</taxon>
        <taxon>Phaffomycetales</taxon>
        <taxon>Wickerhamomycetaceae</taxon>
        <taxon>Wickerhamomyces</taxon>
    </lineage>
</organism>
<dbReference type="GO" id="GO:0005634">
    <property type="term" value="C:nucleus"/>
    <property type="evidence" value="ECO:0007669"/>
    <property type="project" value="UniProtKB-SubCell"/>
</dbReference>
<feature type="non-terminal residue" evidence="7">
    <location>
        <position position="133"/>
    </location>
</feature>
<reference evidence="7" key="1">
    <citation type="journal article" date="2021" name="Open Biol.">
        <title>Shared evolutionary footprints suggest mitochondrial oxidative damage underlies multiple complex I losses in fungi.</title>
        <authorList>
            <person name="Schikora-Tamarit M.A."/>
            <person name="Marcet-Houben M."/>
            <person name="Nosek J."/>
            <person name="Gabaldon T."/>
        </authorList>
    </citation>
    <scope>NUCLEOTIDE SEQUENCE</scope>
    <source>
        <strain evidence="7">CBS2887</strain>
    </source>
</reference>
<evidence type="ECO:0000256" key="5">
    <source>
        <dbReference type="ARBA" id="ARBA00023242"/>
    </source>
</evidence>
<dbReference type="GO" id="GO:0000124">
    <property type="term" value="C:SAGA complex"/>
    <property type="evidence" value="ECO:0007669"/>
    <property type="project" value="TreeGrafter"/>
</dbReference>
<sequence length="133" mass="15685">VANEENGSTESANGDGLSSSALADQQGWKSSIIKTDYKTLDERLKRELRYIGVYMNVEQMLNEPGFDQDWVQNREDDEIARELRHLQKELKEVQARNIKRKKMIIPIVEEQIAWQEYMSILEDLDKQVEQHYR</sequence>
<gene>
    <name evidence="7" type="ORF">WICPIJ_002910</name>
</gene>
<evidence type="ECO:0000313" key="7">
    <source>
        <dbReference type="EMBL" id="KAH3686114.1"/>
    </source>
</evidence>
<keyword evidence="5" id="KW-0539">Nucleus</keyword>
<evidence type="ECO:0000256" key="3">
    <source>
        <dbReference type="ARBA" id="ARBA00023015"/>
    </source>
</evidence>
<comment type="subcellular location">
    <subcellularLocation>
        <location evidence="1">Nucleus</location>
    </subcellularLocation>
</comment>
<feature type="region of interest" description="Disordered" evidence="6">
    <location>
        <begin position="1"/>
        <end position="25"/>
    </location>
</feature>
<comment type="caution">
    <text evidence="7">The sequence shown here is derived from an EMBL/GenBank/DDBJ whole genome shotgun (WGS) entry which is preliminary data.</text>
</comment>
<dbReference type="PANTHER" id="PTHR13556:SF2">
    <property type="entry name" value="TRANSCRIPTIONAL ADAPTER 3"/>
    <property type="match status" value="1"/>
</dbReference>
<name>A0A9P8QAX8_WICPI</name>
<keyword evidence="3" id="KW-0805">Transcription regulation</keyword>
<evidence type="ECO:0000256" key="4">
    <source>
        <dbReference type="ARBA" id="ARBA00023163"/>
    </source>
</evidence>
<dbReference type="InterPro" id="IPR019340">
    <property type="entry name" value="Histone_AcTrfase_su3"/>
</dbReference>
<evidence type="ECO:0000313" key="8">
    <source>
        <dbReference type="Proteomes" id="UP000774326"/>
    </source>
</evidence>
<dbReference type="Pfam" id="PF10198">
    <property type="entry name" value="Ada3"/>
    <property type="match status" value="1"/>
</dbReference>
<dbReference type="EMBL" id="JAEUBG010001635">
    <property type="protein sequence ID" value="KAH3686114.1"/>
    <property type="molecule type" value="Genomic_DNA"/>
</dbReference>
<feature type="non-terminal residue" evidence="7">
    <location>
        <position position="1"/>
    </location>
</feature>